<dbReference type="PANTHER" id="PTHR43094">
    <property type="entry name" value="AMINOTRANSFERASE"/>
    <property type="match status" value="1"/>
</dbReference>
<evidence type="ECO:0000256" key="5">
    <source>
        <dbReference type="SAM" id="MobiDB-lite"/>
    </source>
</evidence>
<evidence type="ECO:0000256" key="1">
    <source>
        <dbReference type="ARBA" id="ARBA00001933"/>
    </source>
</evidence>
<dbReference type="InterPro" id="IPR005814">
    <property type="entry name" value="Aminotrans_3"/>
</dbReference>
<dbReference type="SUPFAM" id="SSF53383">
    <property type="entry name" value="PLP-dependent transferases"/>
    <property type="match status" value="1"/>
</dbReference>
<dbReference type="InterPro" id="IPR015424">
    <property type="entry name" value="PyrdxlP-dep_Trfase"/>
</dbReference>
<organism evidence="6 7">
    <name type="scientific">Stachybotrys elegans</name>
    <dbReference type="NCBI Taxonomy" id="80388"/>
    <lineage>
        <taxon>Eukaryota</taxon>
        <taxon>Fungi</taxon>
        <taxon>Dikarya</taxon>
        <taxon>Ascomycota</taxon>
        <taxon>Pezizomycotina</taxon>
        <taxon>Sordariomycetes</taxon>
        <taxon>Hypocreomycetidae</taxon>
        <taxon>Hypocreales</taxon>
        <taxon>Stachybotryaceae</taxon>
        <taxon>Stachybotrys</taxon>
    </lineage>
</organism>
<evidence type="ECO:0000313" key="7">
    <source>
        <dbReference type="Proteomes" id="UP000813444"/>
    </source>
</evidence>
<name>A0A8K0SIT2_9HYPO</name>
<comment type="cofactor">
    <cofactor evidence="1">
        <name>pyridoxal 5'-phosphate</name>
        <dbReference type="ChEBI" id="CHEBI:597326"/>
    </cofactor>
</comment>
<comment type="similarity">
    <text evidence="2 4">Belongs to the class-III pyridoxal-phosphate-dependent aminotransferase family.</text>
</comment>
<sequence length="459" mass="49204">MGSIFQTSGPANGTTSKVLHPGIHTANPKVVSANGIYLFLEDGHKVLDSSAGPGVACIGHGNTEVRDAVVDQMNQVSYLHSLTFANQATEDLAEIVVNSTNGVMAKATIMSSGSEAVEAAMKLARKYFFDKGEPQRVRFIAREGAFHGTTLASLALTAKPAVRRPFEPIMPTNNKSFVSMPNLYRGLRPGETETQYAARLAKELDDEFERVGPNTVCAFIAETVAGTSMGCLTAPSGYFAAVRAVCDKHSALLILDEVLCGLGRTGSMHAWEQEGVYPDIQTVAKGLAGGYAPISMLLMNNKIVDVIQAGSGFFNHGHTYSSHAVACAAGVAVQRIIKRDNIIQNVQITGERLGNALKMALGNHKNVGNIRGRGLMWAVEFVKDRESKQPFPLEERVAGRIQSTGMREPWRVSLYPGTGTADTVLGDHITITPPLNITVEEVDLIVDLVKGVVEEVLGS</sequence>
<keyword evidence="7" id="KW-1185">Reference proteome</keyword>
<evidence type="ECO:0000313" key="6">
    <source>
        <dbReference type="EMBL" id="KAH7309186.1"/>
    </source>
</evidence>
<gene>
    <name evidence="6" type="ORF">B0I35DRAFT_398583</name>
</gene>
<dbReference type="EMBL" id="JAGPNK010000014">
    <property type="protein sequence ID" value="KAH7309186.1"/>
    <property type="molecule type" value="Genomic_DNA"/>
</dbReference>
<dbReference type="InterPro" id="IPR015421">
    <property type="entry name" value="PyrdxlP-dep_Trfase_major"/>
</dbReference>
<dbReference type="NCBIfam" id="NF005685">
    <property type="entry name" value="PRK07483.1"/>
    <property type="match status" value="1"/>
</dbReference>
<dbReference type="AlphaFoldDB" id="A0A8K0SIT2"/>
<dbReference type="OrthoDB" id="5419315at2759"/>
<dbReference type="FunFam" id="3.40.640.10:FF:000004">
    <property type="entry name" value="Acetylornithine aminotransferase"/>
    <property type="match status" value="1"/>
</dbReference>
<dbReference type="GO" id="GO:0030170">
    <property type="term" value="F:pyridoxal phosphate binding"/>
    <property type="evidence" value="ECO:0007669"/>
    <property type="project" value="InterPro"/>
</dbReference>
<dbReference type="CDD" id="cd00610">
    <property type="entry name" value="OAT_like"/>
    <property type="match status" value="1"/>
</dbReference>
<proteinExistence type="inferred from homology"/>
<dbReference type="GO" id="GO:0008483">
    <property type="term" value="F:transaminase activity"/>
    <property type="evidence" value="ECO:0007669"/>
    <property type="project" value="UniProtKB-KW"/>
</dbReference>
<dbReference type="Gene3D" id="3.90.1150.10">
    <property type="entry name" value="Aspartate Aminotransferase, domain 1"/>
    <property type="match status" value="1"/>
</dbReference>
<dbReference type="PANTHER" id="PTHR43094:SF1">
    <property type="entry name" value="AMINOTRANSFERASE CLASS-III"/>
    <property type="match status" value="1"/>
</dbReference>
<dbReference type="InterPro" id="IPR015422">
    <property type="entry name" value="PyrdxlP-dep_Trfase_small"/>
</dbReference>
<accession>A0A8K0SIT2</accession>
<feature type="compositionally biased region" description="Polar residues" evidence="5">
    <location>
        <begin position="1"/>
        <end position="17"/>
    </location>
</feature>
<keyword evidence="6" id="KW-0808">Transferase</keyword>
<dbReference type="GO" id="GO:0005829">
    <property type="term" value="C:cytosol"/>
    <property type="evidence" value="ECO:0007669"/>
    <property type="project" value="TreeGrafter"/>
</dbReference>
<evidence type="ECO:0000256" key="4">
    <source>
        <dbReference type="RuleBase" id="RU003560"/>
    </source>
</evidence>
<comment type="caution">
    <text evidence="6">The sequence shown here is derived from an EMBL/GenBank/DDBJ whole genome shotgun (WGS) entry which is preliminary data.</text>
</comment>
<evidence type="ECO:0000256" key="3">
    <source>
        <dbReference type="ARBA" id="ARBA00022898"/>
    </source>
</evidence>
<protein>
    <submittedName>
        <fullName evidence="6">Aminotransferase, class III</fullName>
    </submittedName>
</protein>
<dbReference type="Gene3D" id="3.40.640.10">
    <property type="entry name" value="Type I PLP-dependent aspartate aminotransferase-like (Major domain)"/>
    <property type="match status" value="1"/>
</dbReference>
<keyword evidence="6" id="KW-0032">Aminotransferase</keyword>
<dbReference type="Pfam" id="PF00202">
    <property type="entry name" value="Aminotran_3"/>
    <property type="match status" value="1"/>
</dbReference>
<feature type="region of interest" description="Disordered" evidence="5">
    <location>
        <begin position="1"/>
        <end position="21"/>
    </location>
</feature>
<reference evidence="6" key="1">
    <citation type="journal article" date="2021" name="Nat. Commun.">
        <title>Genetic determinants of endophytism in the Arabidopsis root mycobiome.</title>
        <authorList>
            <person name="Mesny F."/>
            <person name="Miyauchi S."/>
            <person name="Thiergart T."/>
            <person name="Pickel B."/>
            <person name="Atanasova L."/>
            <person name="Karlsson M."/>
            <person name="Huettel B."/>
            <person name="Barry K.W."/>
            <person name="Haridas S."/>
            <person name="Chen C."/>
            <person name="Bauer D."/>
            <person name="Andreopoulos W."/>
            <person name="Pangilinan J."/>
            <person name="LaButti K."/>
            <person name="Riley R."/>
            <person name="Lipzen A."/>
            <person name="Clum A."/>
            <person name="Drula E."/>
            <person name="Henrissat B."/>
            <person name="Kohler A."/>
            <person name="Grigoriev I.V."/>
            <person name="Martin F.M."/>
            <person name="Hacquard S."/>
        </authorList>
    </citation>
    <scope>NUCLEOTIDE SEQUENCE</scope>
    <source>
        <strain evidence="6">MPI-CAGE-CH-0235</strain>
    </source>
</reference>
<dbReference type="Proteomes" id="UP000813444">
    <property type="component" value="Unassembled WGS sequence"/>
</dbReference>
<keyword evidence="3 4" id="KW-0663">Pyridoxal phosphate</keyword>
<evidence type="ECO:0000256" key="2">
    <source>
        <dbReference type="ARBA" id="ARBA00008954"/>
    </source>
</evidence>